<feature type="non-terminal residue" evidence="2">
    <location>
        <position position="1"/>
    </location>
</feature>
<dbReference type="Proteomes" id="UP001187192">
    <property type="component" value="Unassembled WGS sequence"/>
</dbReference>
<evidence type="ECO:0000256" key="1">
    <source>
        <dbReference type="SAM" id="SignalP"/>
    </source>
</evidence>
<feature type="chain" id="PRO_5041645851" evidence="1">
    <location>
        <begin position="20"/>
        <end position="72"/>
    </location>
</feature>
<evidence type="ECO:0000313" key="2">
    <source>
        <dbReference type="EMBL" id="GMN45061.1"/>
    </source>
</evidence>
<comment type="caution">
    <text evidence="2">The sequence shown here is derived from an EMBL/GenBank/DDBJ whole genome shotgun (WGS) entry which is preliminary data.</text>
</comment>
<feature type="signal peptide" evidence="1">
    <location>
        <begin position="1"/>
        <end position="19"/>
    </location>
</feature>
<keyword evidence="1" id="KW-0732">Signal</keyword>
<dbReference type="AlphaFoldDB" id="A0AA88AJA4"/>
<name>A0AA88AJA4_FICCA</name>
<accession>A0AA88AJA4</accession>
<gene>
    <name evidence="2" type="ORF">TIFTF001_014255</name>
</gene>
<organism evidence="2 3">
    <name type="scientific">Ficus carica</name>
    <name type="common">Common fig</name>
    <dbReference type="NCBI Taxonomy" id="3494"/>
    <lineage>
        <taxon>Eukaryota</taxon>
        <taxon>Viridiplantae</taxon>
        <taxon>Streptophyta</taxon>
        <taxon>Embryophyta</taxon>
        <taxon>Tracheophyta</taxon>
        <taxon>Spermatophyta</taxon>
        <taxon>Magnoliopsida</taxon>
        <taxon>eudicotyledons</taxon>
        <taxon>Gunneridae</taxon>
        <taxon>Pentapetalae</taxon>
        <taxon>rosids</taxon>
        <taxon>fabids</taxon>
        <taxon>Rosales</taxon>
        <taxon>Moraceae</taxon>
        <taxon>Ficeae</taxon>
        <taxon>Ficus</taxon>
    </lineage>
</organism>
<keyword evidence="3" id="KW-1185">Reference proteome</keyword>
<reference evidence="2" key="1">
    <citation type="submission" date="2023-07" db="EMBL/GenBank/DDBJ databases">
        <title>draft genome sequence of fig (Ficus carica).</title>
        <authorList>
            <person name="Takahashi T."/>
            <person name="Nishimura K."/>
        </authorList>
    </citation>
    <scope>NUCLEOTIDE SEQUENCE</scope>
</reference>
<evidence type="ECO:0000313" key="3">
    <source>
        <dbReference type="Proteomes" id="UP001187192"/>
    </source>
</evidence>
<proteinExistence type="predicted"/>
<protein>
    <submittedName>
        <fullName evidence="2">Uncharacterized protein</fullName>
    </submittedName>
</protein>
<sequence>PLRLGILWFGLLLSGKRESCNTIGFVQRTLRFGIVGGTCGVDWGPRSKLKLEGSLPTISELKINPTSRCFLP</sequence>
<dbReference type="EMBL" id="BTGU01000019">
    <property type="protein sequence ID" value="GMN45061.1"/>
    <property type="molecule type" value="Genomic_DNA"/>
</dbReference>